<evidence type="ECO:0000313" key="3">
    <source>
        <dbReference type="EMBL" id="PSK95861.1"/>
    </source>
</evidence>
<evidence type="ECO:0000313" key="4">
    <source>
        <dbReference type="Proteomes" id="UP000240542"/>
    </source>
</evidence>
<comment type="caution">
    <text evidence="3">The sequence shown here is derived from an EMBL/GenBank/DDBJ whole genome shotgun (WGS) entry which is preliminary data.</text>
</comment>
<dbReference type="RefSeq" id="WP_106584326.1">
    <property type="nucleotide sequence ID" value="NZ_PYGA01000013.1"/>
</dbReference>
<sequence>MSADTAPGPVVRRAAPGDPAERGTTTVTDRVVAKVAQRAAAEVEGVCERSGRLGGLVGAAPGAAAVQVRRSGTSVTLRMVIAVRYPAPLRAVAREVRARVRTRVEAHTGLVVRHTDIEVGGLVPRGRAR</sequence>
<organism evidence="3 4">
    <name type="scientific">Murinocardiopsis flavida</name>
    <dbReference type="NCBI Taxonomy" id="645275"/>
    <lineage>
        <taxon>Bacteria</taxon>
        <taxon>Bacillati</taxon>
        <taxon>Actinomycetota</taxon>
        <taxon>Actinomycetes</taxon>
        <taxon>Streptosporangiales</taxon>
        <taxon>Nocardiopsidaceae</taxon>
        <taxon>Murinocardiopsis</taxon>
    </lineage>
</organism>
<dbReference type="Pfam" id="PF03780">
    <property type="entry name" value="Asp23"/>
    <property type="match status" value="1"/>
</dbReference>
<dbReference type="AlphaFoldDB" id="A0A2P8DF65"/>
<reference evidence="3 4" key="1">
    <citation type="submission" date="2018-03" db="EMBL/GenBank/DDBJ databases">
        <title>Genomic Encyclopedia of Archaeal and Bacterial Type Strains, Phase II (KMG-II): from individual species to whole genera.</title>
        <authorList>
            <person name="Goeker M."/>
        </authorList>
    </citation>
    <scope>NUCLEOTIDE SEQUENCE [LARGE SCALE GENOMIC DNA]</scope>
    <source>
        <strain evidence="3 4">DSM 45312</strain>
    </source>
</reference>
<dbReference type="PANTHER" id="PTHR34297:SF1">
    <property type="entry name" value="ASP23_GLS24 FAMILY ENVELOPE STRESS RESPONSE PROTEIN"/>
    <property type="match status" value="1"/>
</dbReference>
<dbReference type="EMBL" id="PYGA01000013">
    <property type="protein sequence ID" value="PSK95861.1"/>
    <property type="molecule type" value="Genomic_DNA"/>
</dbReference>
<name>A0A2P8DF65_9ACTN</name>
<accession>A0A2P8DF65</accession>
<evidence type="ECO:0000256" key="1">
    <source>
        <dbReference type="ARBA" id="ARBA00005721"/>
    </source>
</evidence>
<comment type="similarity">
    <text evidence="1">Belongs to the asp23 family.</text>
</comment>
<keyword evidence="4" id="KW-1185">Reference proteome</keyword>
<dbReference type="PANTHER" id="PTHR34297">
    <property type="entry name" value="HYPOTHETICAL CYTOSOLIC PROTEIN-RELATED"/>
    <property type="match status" value="1"/>
</dbReference>
<feature type="region of interest" description="Disordered" evidence="2">
    <location>
        <begin position="1"/>
        <end position="26"/>
    </location>
</feature>
<evidence type="ECO:0000256" key="2">
    <source>
        <dbReference type="SAM" id="MobiDB-lite"/>
    </source>
</evidence>
<dbReference type="Proteomes" id="UP000240542">
    <property type="component" value="Unassembled WGS sequence"/>
</dbReference>
<dbReference type="InterPro" id="IPR005531">
    <property type="entry name" value="Asp23"/>
</dbReference>
<proteinExistence type="inferred from homology"/>
<protein>
    <submittedName>
        <fullName evidence="3">Putative alkaline shock family protein YloU</fullName>
    </submittedName>
</protein>
<gene>
    <name evidence="3" type="ORF">CLV63_11324</name>
</gene>